<dbReference type="Proteomes" id="UP000183299">
    <property type="component" value="Unassembled WGS sequence"/>
</dbReference>
<dbReference type="RefSeq" id="WP_066608188.1">
    <property type="nucleotide sequence ID" value="NZ_FORY01000025.1"/>
</dbReference>
<keyword evidence="2" id="KW-1185">Reference proteome</keyword>
<dbReference type="EMBL" id="FORY01000025">
    <property type="protein sequence ID" value="SFK06765.1"/>
    <property type="molecule type" value="Genomic_DNA"/>
</dbReference>
<organism evidence="1 2">
    <name type="scientific">Celeribacter halophilus</name>
    <dbReference type="NCBI Taxonomy" id="576117"/>
    <lineage>
        <taxon>Bacteria</taxon>
        <taxon>Pseudomonadati</taxon>
        <taxon>Pseudomonadota</taxon>
        <taxon>Alphaproteobacteria</taxon>
        <taxon>Rhodobacterales</taxon>
        <taxon>Roseobacteraceae</taxon>
        <taxon>Celeribacter</taxon>
    </lineage>
</organism>
<dbReference type="GeneID" id="98666051"/>
<accession>A0A1I3WGX8</accession>
<reference evidence="1 2" key="1">
    <citation type="submission" date="2016-10" db="EMBL/GenBank/DDBJ databases">
        <authorList>
            <person name="de Groot N.N."/>
        </authorList>
    </citation>
    <scope>NUCLEOTIDE SEQUENCE [LARGE SCALE GENOMIC DNA]</scope>
    <source>
        <strain evidence="1 2">CGMCC 1.8891</strain>
    </source>
</reference>
<gene>
    <name evidence="1" type="ORF">SAMN04488138_12515</name>
</gene>
<dbReference type="GO" id="GO:0006488">
    <property type="term" value="P:dolichol-linked oligosaccharide biosynthetic process"/>
    <property type="evidence" value="ECO:0007669"/>
    <property type="project" value="InterPro"/>
</dbReference>
<protein>
    <submittedName>
        <fullName evidence="1">Oligosaccharide biosynthesis protein Alg14 like</fullName>
    </submittedName>
</protein>
<dbReference type="AlphaFoldDB" id="A0A1I3WGX8"/>
<name>A0A1I3WGX8_9RHOB</name>
<evidence type="ECO:0000313" key="2">
    <source>
        <dbReference type="Proteomes" id="UP000183299"/>
    </source>
</evidence>
<sequence>MPKKPAIKKTTILAVASKGGHWEQLCQITPAFLDTHVTMFVTTDPGIVQDRDLKNCCTIKDYSQSEPAKVIMGLIESYQLVRKTKPAVVISTGAAPGLLCLLWGRVFGAKTIWVDSIANAEKLSLSGRLASLFATLTFTQWESLADGTRIQYAGSLL</sequence>
<dbReference type="Pfam" id="PF08660">
    <property type="entry name" value="Alg14"/>
    <property type="match status" value="1"/>
</dbReference>
<dbReference type="OrthoDB" id="555447at2"/>
<proteinExistence type="predicted"/>
<dbReference type="Gene3D" id="3.40.50.2000">
    <property type="entry name" value="Glycogen Phosphorylase B"/>
    <property type="match status" value="1"/>
</dbReference>
<dbReference type="InterPro" id="IPR013969">
    <property type="entry name" value="Oligosacch_biosynth_Alg14"/>
</dbReference>
<dbReference type="STRING" id="576117.SAMN04488138_12515"/>
<evidence type="ECO:0000313" key="1">
    <source>
        <dbReference type="EMBL" id="SFK06765.1"/>
    </source>
</evidence>